<evidence type="ECO:0000256" key="1">
    <source>
        <dbReference type="ARBA" id="ARBA00004370"/>
    </source>
</evidence>
<dbReference type="PROSITE" id="PS50021">
    <property type="entry name" value="CH"/>
    <property type="match status" value="1"/>
</dbReference>
<keyword evidence="2" id="KW-0812">Transmembrane</keyword>
<feature type="coiled-coil region" evidence="6">
    <location>
        <begin position="129"/>
        <end position="156"/>
    </location>
</feature>
<keyword evidence="5" id="KW-0472">Membrane</keyword>
<sequence length="1949" mass="217914">MKSLEGTELAERGEKFKGSAKKALLAWAQNNLGDKYAIDIRDFGNSWRDGSAFNAMVHNIDPSLVDMEKLGDRTNRENLEAAFAAAESGLNIPRLIDPEDVDVDKPDEKSIMTYVAQFLKAYPEGSKKKPKLLEQIEDAQSKVQAAKQAAEQERNDLRKISDFCEAVKRELPTSGKGRGDPVENYKKFEEFRQQQAALKEAYEALLKRRADGHLLTLKPDEVDALEAQWRAASDQLNEWRWQLDSALPGDLGKVGGWLARAERCLREPFPDTAAGEPDEAIAQALHQRLTEHRAIFADAPAMRKAFQEARKSAGRGLPAEQLTDIDRRLTQVQQDEPEVRQKLEFLESKYRVLAYFIVTERKLPEWTGNYGHLPEVEALLADYDNFVVAGKLLPSVDQALDSFRQQAEALKKRDSGKSMPETRENDRFATEATRKWDRLRREVQTAPEPLKRIAESWKQFLDEAEAIESWLPSAQAALRGSAEERDSFFADFANWEARHRRLNDAGGLLTANCAPAAADEVRQRLQRINRQWKELSEGHKQSERMDAAEKSRKGYHASTTALTDWLDRAEQLVEAELPCNVRCIRENLASLQATQDQQEPMEAEFKSVSKNAQSMVKDLPEQTVNEMLGNLKIIKDRLQNLRKRLPERSRGLKSVLPNVESLENGLEELVSWIEAGERLLAQHGGDSEDKTIEEKIEAHKTHFGQINYFKSVLDGKNRFLTKIKSSKVKNLNTDEVDAQFEDLNRRFKALLSRAEQEAQDMQAAQSSLKLAKDWLRTAGDRLEPLTSTEAGDKASLASRLDRLNDLINSEEEGAARIQAAMEAVRRAMSGASPAQRAKLQAELDELQRAWDAHRERAQQAKADLEDTLDRLGRAEALETDLAAQLAAMESRGREAGGAKNSLDEKRDQVEALQRLLDDVQSMEPDLNNLDSSSQPQLQSRLRSLAKATEASAEKAAAAAADHEAYQQELEQLTADIDELEDEARDLDTAGTADDLEAKQRLAEELAQRRSELYSKLQSLNAAAEKVCSASGAAGRDRVRGEVRGLKNRLDGLVDQLTTRRKQLEQSANQWRGLGEQLEQMSAWLQEKQAQLDDCSQPRDTLEEKKEQLIDARGLHNEVAAFGKRLQSAEDRFRGMASQGLSGSPDQERQLEEIKFGHESLLAAAKEAAAEADEAVRDHAEFKEACTDAGNWISGLGERLAVCSDLTGDRQALQSRLDRLDDLSRAQAEGEQRLDKVDSLAEAVCRRTGSSGVDAIQAEAGDLRVEWTDFVDSVEQAKRDLSDCADRWAEYEEAHKLCTEHVRTAEAHLKAAEPRPNAEEKSALADRLSDAAAWADEVAERDFNGRLHDAAADVAKASREGHVTGQAASLTGRFSLLRDQLSDQAAVWRGHAEDHGQLDREMADVDDWLADFEDRLGQCGDGRGDRFEIQARLATLAELNAEREDGFRRLAALQDRLQSTVLPATSGAGRDRLRQAAQQLQDRWDSCLADLGRSRQQLDGALAQWTLYEEGSDQVERWLRDYRAQLDAEPADGAAASLAEKRAQAERLRNLQTALRGHQPAVRGLADKAAAMLETQEPSEATEGVMKMVKEFEMLDAELTGRLRDADRRLRDQQYKEAVADASEWLEMARDRLGADDQLRTDRQSLDARAQLLRDTVDAKPVGEEKIRRADERGRLAAEGSNADGRKQIEDETAALAKAMKDLMAECQAQSGQVTGLNKRWSEFDAQLESLNAWLADASLASATSPASISTTSDDWPPLRRPWRRRSPRNRWIWRPCPSCPQTCCQDSGVDLRVSTQLAKTGARYHALEALAREHAQKLRSHADDHAEFERNADEAERWIGAAAERLAATGRESGEADKYELQRQLDRVNDLSLTKEEGQVLLQPPATGQTRPSRTRRRKAGQPFEIDCPSCNADGRRSPRNCTTPEPPWTNARWSGPSTTTQWSGCSAG</sequence>
<feature type="coiled-coil region" evidence="6">
    <location>
        <begin position="744"/>
        <end position="771"/>
    </location>
</feature>
<feature type="compositionally biased region" description="Low complexity" evidence="7">
    <location>
        <begin position="926"/>
        <end position="945"/>
    </location>
</feature>
<evidence type="ECO:0000256" key="3">
    <source>
        <dbReference type="ARBA" id="ARBA00022737"/>
    </source>
</evidence>
<dbReference type="FunFam" id="1.10.418.10:FF:000033">
    <property type="entry name" value="nesprin-1 isoform X1"/>
    <property type="match status" value="1"/>
</dbReference>
<dbReference type="InterPro" id="IPR036872">
    <property type="entry name" value="CH_dom_sf"/>
</dbReference>
<feature type="compositionally biased region" description="Basic and acidic residues" evidence="7">
    <location>
        <begin position="409"/>
        <end position="428"/>
    </location>
</feature>
<dbReference type="GO" id="GO:0051015">
    <property type="term" value="F:actin filament binding"/>
    <property type="evidence" value="ECO:0007669"/>
    <property type="project" value="TreeGrafter"/>
</dbReference>
<gene>
    <name evidence="9" type="ORF">BOX15_Mlig001979g1</name>
</gene>
<dbReference type="GO" id="GO:0034993">
    <property type="term" value="C:meiotic nuclear membrane microtubule tethering complex"/>
    <property type="evidence" value="ECO:0007669"/>
    <property type="project" value="TreeGrafter"/>
</dbReference>
<evidence type="ECO:0000256" key="6">
    <source>
        <dbReference type="SAM" id="Coils"/>
    </source>
</evidence>
<evidence type="ECO:0000256" key="5">
    <source>
        <dbReference type="ARBA" id="ARBA00023136"/>
    </source>
</evidence>
<dbReference type="GO" id="GO:0005737">
    <property type="term" value="C:cytoplasm"/>
    <property type="evidence" value="ECO:0007669"/>
    <property type="project" value="TreeGrafter"/>
</dbReference>
<dbReference type="InterPro" id="IPR052403">
    <property type="entry name" value="LINC-complex_assoc"/>
</dbReference>
<dbReference type="Proteomes" id="UP000215902">
    <property type="component" value="Unassembled WGS sequence"/>
</dbReference>
<dbReference type="CDD" id="cd00176">
    <property type="entry name" value="SPEC"/>
    <property type="match status" value="1"/>
</dbReference>
<dbReference type="STRING" id="282301.A0A267GT73"/>
<dbReference type="SMART" id="SM00033">
    <property type="entry name" value="CH"/>
    <property type="match status" value="1"/>
</dbReference>
<comment type="subcellular location">
    <subcellularLocation>
        <location evidence="1">Membrane</location>
    </subcellularLocation>
</comment>
<dbReference type="InterPro" id="IPR018159">
    <property type="entry name" value="Spectrin/alpha-actinin"/>
</dbReference>
<feature type="domain" description="Calponin-homology (CH)" evidence="8">
    <location>
        <begin position="18"/>
        <end position="123"/>
    </location>
</feature>
<feature type="coiled-coil region" evidence="6">
    <location>
        <begin position="836"/>
        <end position="922"/>
    </location>
</feature>
<keyword evidence="3" id="KW-0677">Repeat</keyword>
<organism evidence="9 10">
    <name type="scientific">Macrostomum lignano</name>
    <dbReference type="NCBI Taxonomy" id="282301"/>
    <lineage>
        <taxon>Eukaryota</taxon>
        <taxon>Metazoa</taxon>
        <taxon>Spiralia</taxon>
        <taxon>Lophotrochozoa</taxon>
        <taxon>Platyhelminthes</taxon>
        <taxon>Rhabditophora</taxon>
        <taxon>Macrostomorpha</taxon>
        <taxon>Macrostomida</taxon>
        <taxon>Macrostomidae</taxon>
        <taxon>Macrostomum</taxon>
    </lineage>
</organism>
<evidence type="ECO:0000313" key="10">
    <source>
        <dbReference type="Proteomes" id="UP000215902"/>
    </source>
</evidence>
<keyword evidence="4" id="KW-1133">Transmembrane helix</keyword>
<reference evidence="9 10" key="1">
    <citation type="submission" date="2017-06" db="EMBL/GenBank/DDBJ databases">
        <title>A platform for efficient transgenesis in Macrostomum lignano, a flatworm model organism for stem cell research.</title>
        <authorList>
            <person name="Berezikov E."/>
        </authorList>
    </citation>
    <scope>NUCLEOTIDE SEQUENCE [LARGE SCALE GENOMIC DNA]</scope>
    <source>
        <strain evidence="9">DV1</strain>
        <tissue evidence="9">Whole organism</tissue>
    </source>
</reference>
<comment type="caution">
    <text evidence="9">The sequence shown here is derived from an EMBL/GenBank/DDBJ whole genome shotgun (WGS) entry which is preliminary data.</text>
</comment>
<evidence type="ECO:0000256" key="2">
    <source>
        <dbReference type="ARBA" id="ARBA00022692"/>
    </source>
</evidence>
<evidence type="ECO:0000256" key="7">
    <source>
        <dbReference type="SAM" id="MobiDB-lite"/>
    </source>
</evidence>
<dbReference type="OrthoDB" id="18740at2759"/>
<keyword evidence="6" id="KW-0175">Coiled coil</keyword>
<proteinExistence type="predicted"/>
<dbReference type="InterPro" id="IPR047291">
    <property type="entry name" value="CH_SYNE1_rpt2"/>
</dbReference>
<feature type="coiled-coil region" evidence="6">
    <location>
        <begin position="955"/>
        <end position="1073"/>
    </location>
</feature>
<dbReference type="Pfam" id="PF25034">
    <property type="entry name" value="Spectrin_SYNE1"/>
    <property type="match status" value="1"/>
</dbReference>
<dbReference type="PANTHER" id="PTHR47535">
    <property type="entry name" value="MUSCLE-SPECIFIC PROTEIN 300 KDA, ISOFORM G"/>
    <property type="match status" value="1"/>
</dbReference>
<dbReference type="GO" id="GO:0005640">
    <property type="term" value="C:nuclear outer membrane"/>
    <property type="evidence" value="ECO:0007669"/>
    <property type="project" value="TreeGrafter"/>
</dbReference>
<name>A0A267GT73_9PLAT</name>
<dbReference type="SUPFAM" id="SSF47576">
    <property type="entry name" value="Calponin-homology domain, CH-domain"/>
    <property type="match status" value="1"/>
</dbReference>
<evidence type="ECO:0000259" key="8">
    <source>
        <dbReference type="PROSITE" id="PS50021"/>
    </source>
</evidence>
<dbReference type="GO" id="GO:0008285">
    <property type="term" value="P:negative regulation of cell population proliferation"/>
    <property type="evidence" value="ECO:0007669"/>
    <property type="project" value="TreeGrafter"/>
</dbReference>
<dbReference type="Gene3D" id="1.20.58.60">
    <property type="match status" value="8"/>
</dbReference>
<dbReference type="CDD" id="cd21243">
    <property type="entry name" value="CH_SYNE1_rpt2"/>
    <property type="match status" value="1"/>
</dbReference>
<feature type="region of interest" description="Disordered" evidence="7">
    <location>
        <begin position="407"/>
        <end position="428"/>
    </location>
</feature>
<dbReference type="GO" id="GO:0007097">
    <property type="term" value="P:nuclear migration"/>
    <property type="evidence" value="ECO:0007669"/>
    <property type="project" value="TreeGrafter"/>
</dbReference>
<evidence type="ECO:0000313" key="9">
    <source>
        <dbReference type="EMBL" id="PAA89205.1"/>
    </source>
</evidence>
<accession>A0A267GT73</accession>
<dbReference type="Pfam" id="PF00307">
    <property type="entry name" value="CH"/>
    <property type="match status" value="1"/>
</dbReference>
<dbReference type="InterPro" id="IPR057057">
    <property type="entry name" value="Spectrin_SYNE1"/>
</dbReference>
<feature type="non-terminal residue" evidence="9">
    <location>
        <position position="1949"/>
    </location>
</feature>
<dbReference type="SUPFAM" id="SSF46966">
    <property type="entry name" value="Spectrin repeat"/>
    <property type="match status" value="7"/>
</dbReference>
<dbReference type="EMBL" id="NIVC01000160">
    <property type="protein sequence ID" value="PAA89205.1"/>
    <property type="molecule type" value="Genomic_DNA"/>
</dbReference>
<keyword evidence="10" id="KW-1185">Reference proteome</keyword>
<dbReference type="SMART" id="SM00150">
    <property type="entry name" value="SPEC"/>
    <property type="match status" value="9"/>
</dbReference>
<dbReference type="InterPro" id="IPR001715">
    <property type="entry name" value="CH_dom"/>
</dbReference>
<dbReference type="PANTHER" id="PTHR47535:SF1">
    <property type="entry name" value="NESPRIN-1"/>
    <property type="match status" value="1"/>
</dbReference>
<feature type="region of interest" description="Disordered" evidence="7">
    <location>
        <begin position="923"/>
        <end position="945"/>
    </location>
</feature>
<protein>
    <recommendedName>
        <fullName evidence="8">Calponin-homology (CH) domain-containing protein</fullName>
    </recommendedName>
</protein>
<evidence type="ECO:0000256" key="4">
    <source>
        <dbReference type="ARBA" id="ARBA00022989"/>
    </source>
</evidence>
<feature type="region of interest" description="Disordered" evidence="7">
    <location>
        <begin position="1883"/>
        <end position="1949"/>
    </location>
</feature>
<dbReference type="Gene3D" id="1.10.418.10">
    <property type="entry name" value="Calponin-like domain"/>
    <property type="match status" value="1"/>
</dbReference>
<feature type="compositionally biased region" description="Polar residues" evidence="7">
    <location>
        <begin position="1932"/>
        <end position="1949"/>
    </location>
</feature>